<reference evidence="2 3" key="1">
    <citation type="submission" date="2019-12" db="EMBL/GenBank/DDBJ databases">
        <title>The draft genomic sequence of strain Chitinophaga oryziterrae JCM 16595.</title>
        <authorList>
            <person name="Zhang X."/>
        </authorList>
    </citation>
    <scope>NUCLEOTIDE SEQUENCE [LARGE SCALE GENOMIC DNA]</scope>
    <source>
        <strain evidence="2 3">JCM 16595</strain>
    </source>
</reference>
<dbReference type="Pfam" id="PF01569">
    <property type="entry name" value="PAP2"/>
    <property type="match status" value="1"/>
</dbReference>
<accession>A0A6N8J2T9</accession>
<organism evidence="2 3">
    <name type="scientific">Chitinophaga oryziterrae</name>
    <dbReference type="NCBI Taxonomy" id="1031224"/>
    <lineage>
        <taxon>Bacteria</taxon>
        <taxon>Pseudomonadati</taxon>
        <taxon>Bacteroidota</taxon>
        <taxon>Chitinophagia</taxon>
        <taxon>Chitinophagales</taxon>
        <taxon>Chitinophagaceae</taxon>
        <taxon>Chitinophaga</taxon>
    </lineage>
</organism>
<protein>
    <submittedName>
        <fullName evidence="2">Phosphatase PAP2 family protein</fullName>
    </submittedName>
</protein>
<dbReference type="InterPro" id="IPR052559">
    <property type="entry name" value="V-haloperoxidase"/>
</dbReference>
<dbReference type="SUPFAM" id="SSF48317">
    <property type="entry name" value="Acid phosphatase/Vanadium-dependent haloperoxidase"/>
    <property type="match status" value="1"/>
</dbReference>
<evidence type="ECO:0000313" key="3">
    <source>
        <dbReference type="Proteomes" id="UP000468388"/>
    </source>
</evidence>
<evidence type="ECO:0000259" key="1">
    <source>
        <dbReference type="Pfam" id="PF01569"/>
    </source>
</evidence>
<dbReference type="Proteomes" id="UP000468388">
    <property type="component" value="Unassembled WGS sequence"/>
</dbReference>
<feature type="domain" description="Phosphatidic acid phosphatase type 2/haloperoxidase" evidence="1">
    <location>
        <begin position="311"/>
        <end position="423"/>
    </location>
</feature>
<keyword evidence="3" id="KW-1185">Reference proteome</keyword>
<dbReference type="RefSeq" id="WP_157298221.1">
    <property type="nucleotide sequence ID" value="NZ_BAAAZB010000005.1"/>
</dbReference>
<dbReference type="InterPro" id="IPR036938">
    <property type="entry name" value="PAP2/HPO_sf"/>
</dbReference>
<dbReference type="PANTHER" id="PTHR34599">
    <property type="entry name" value="PEROXIDASE-RELATED"/>
    <property type="match status" value="1"/>
</dbReference>
<gene>
    <name evidence="2" type="ORF">GO495_03065</name>
</gene>
<dbReference type="PANTHER" id="PTHR34599:SF1">
    <property type="entry name" value="PHOSPHATIDIC ACID PHOSPHATASE TYPE 2_HALOPEROXIDASE DOMAIN-CONTAINING PROTEIN"/>
    <property type="match status" value="1"/>
</dbReference>
<evidence type="ECO:0000313" key="2">
    <source>
        <dbReference type="EMBL" id="MVT39555.1"/>
    </source>
</evidence>
<proteinExistence type="predicted"/>
<dbReference type="OrthoDB" id="7793240at2"/>
<sequence length="445" mass="49952">MKRFIIGLLLFCQFGYAQQKENRGIVDYIQPSVFSLTMVMMHDVINPPAATRFYSYATLAAYQIVAMNNKDIPSPKGFIKSYPVITISDTVGKYDYHVAAVYAILEAGKQLLPSGFMLQQDEEKLIALFKKDKVPDSIIKHSVAAATEVAAQIVKWSKGDGYGKLSTRLRYTPLKGDAYWYPTPPAYMDAVEPHWRTIRPMIIDSCNQYPALPPTPFSKDTSSDFYKLNMEVYRTSAALKDNQEYLNIASFWDCNPFAVSTYGHMAIGFKKITPGGHWMNVTGIAARKANLDFDHTIILHAISATTMMDAFIACWDTKYSTNRVRPETFIQKNIDAKWKPLLQTPPFPEYVSGHSIASTAESTVLTYMLGDNFSFTDNSEEMFEIPARSFTSFNQASQEAAISRLYGGIHYRDAIENGVTQGRQLAEGVIKKLKAAGINPVYPKK</sequence>
<dbReference type="InterPro" id="IPR000326">
    <property type="entry name" value="PAP2/HPO"/>
</dbReference>
<dbReference type="AlphaFoldDB" id="A0A6N8J2T9"/>
<name>A0A6N8J2T9_9BACT</name>
<comment type="caution">
    <text evidence="2">The sequence shown here is derived from an EMBL/GenBank/DDBJ whole genome shotgun (WGS) entry which is preliminary data.</text>
</comment>
<dbReference type="Gene3D" id="1.10.606.20">
    <property type="match status" value="1"/>
</dbReference>
<dbReference type="EMBL" id="WRXO01000001">
    <property type="protein sequence ID" value="MVT39555.1"/>
    <property type="molecule type" value="Genomic_DNA"/>
</dbReference>
<dbReference type="CDD" id="cd03398">
    <property type="entry name" value="PAP2_haloperoxidase"/>
    <property type="match status" value="1"/>
</dbReference>